<dbReference type="Pfam" id="PF13649">
    <property type="entry name" value="Methyltransf_25"/>
    <property type="match status" value="1"/>
</dbReference>
<dbReference type="Gene3D" id="3.40.50.150">
    <property type="entry name" value="Vaccinia Virus protein VP39"/>
    <property type="match status" value="1"/>
</dbReference>
<dbReference type="GO" id="GO:0032259">
    <property type="term" value="P:methylation"/>
    <property type="evidence" value="ECO:0007669"/>
    <property type="project" value="UniProtKB-KW"/>
</dbReference>
<dbReference type="PANTHER" id="PTHR43464:SF92">
    <property type="entry name" value="SLR1071 PROTEIN"/>
    <property type="match status" value="1"/>
</dbReference>
<proteinExistence type="predicted"/>
<accession>A0A1B7KSI5</accession>
<dbReference type="RefSeq" id="WP_064551938.1">
    <property type="nucleotide sequence ID" value="NZ_LXMA01000023.1"/>
</dbReference>
<dbReference type="InterPro" id="IPR029063">
    <property type="entry name" value="SAM-dependent_MTases_sf"/>
</dbReference>
<name>A0A1B7KSI5_PARTM</name>
<comment type="caution">
    <text evidence="2">The sequence shown here is derived from an EMBL/GenBank/DDBJ whole genome shotgun (WGS) entry which is preliminary data.</text>
</comment>
<dbReference type="OrthoDB" id="9772751at2"/>
<keyword evidence="2" id="KW-0489">Methyltransferase</keyword>
<keyword evidence="2" id="KW-0808">Transferase</keyword>
<dbReference type="GO" id="GO:0008168">
    <property type="term" value="F:methyltransferase activity"/>
    <property type="evidence" value="ECO:0007669"/>
    <property type="project" value="UniProtKB-KW"/>
</dbReference>
<reference evidence="2" key="1">
    <citation type="submission" date="2016-05" db="EMBL/GenBank/DDBJ databases">
        <authorList>
            <person name="Lavstsen T."/>
            <person name="Jespersen J.S."/>
        </authorList>
    </citation>
    <scope>NUCLEOTIDE SEQUENCE [LARGE SCALE GENOMIC DNA]</scope>
    <source>
        <strain evidence="2">W-2</strain>
    </source>
</reference>
<organism evidence="2">
    <name type="scientific">Parageobacillus thermoglucosidasius</name>
    <name type="common">Geobacillus thermoglucosidasius</name>
    <dbReference type="NCBI Taxonomy" id="1426"/>
    <lineage>
        <taxon>Bacteria</taxon>
        <taxon>Bacillati</taxon>
        <taxon>Bacillota</taxon>
        <taxon>Bacilli</taxon>
        <taxon>Bacillales</taxon>
        <taxon>Anoxybacillaceae</taxon>
        <taxon>Parageobacillus</taxon>
    </lineage>
</organism>
<evidence type="ECO:0000259" key="1">
    <source>
        <dbReference type="Pfam" id="PF13649"/>
    </source>
</evidence>
<protein>
    <submittedName>
        <fullName evidence="2">SAM-dependent methyltransferase</fullName>
    </submittedName>
</protein>
<dbReference type="AlphaFoldDB" id="A0A1B7KSI5"/>
<dbReference type="Proteomes" id="UP000078290">
    <property type="component" value="Unassembled WGS sequence"/>
</dbReference>
<feature type="domain" description="Methyltransferase" evidence="1">
    <location>
        <begin position="47"/>
        <end position="148"/>
    </location>
</feature>
<dbReference type="InterPro" id="IPR041698">
    <property type="entry name" value="Methyltransf_25"/>
</dbReference>
<evidence type="ECO:0000313" key="2">
    <source>
        <dbReference type="EMBL" id="OAT72969.1"/>
    </source>
</evidence>
<sequence length="209" mass="23132">MSRFLMNLFGRPSGFLGNIGGRIMAATNKEINEWTVSLLDIRSNDTVLEIGFGPGIAAEKISSIIKEGMFVGIDPSEVMLSQAQKRNEAAIREGRVKLQLAAIEDIPVFNETFDKIFSINSIIFWEQPIERLKIERLKELRNLLKPNGLIAITLQPRSKGATNEMARQEGEKLVQYLKAAGFTSIRLEVKKMKPVSAVCAIGVNPSSGK</sequence>
<dbReference type="EMBL" id="LXMA01000023">
    <property type="protein sequence ID" value="OAT72969.1"/>
    <property type="molecule type" value="Genomic_DNA"/>
</dbReference>
<dbReference type="CDD" id="cd02440">
    <property type="entry name" value="AdoMet_MTases"/>
    <property type="match status" value="1"/>
</dbReference>
<dbReference type="PANTHER" id="PTHR43464">
    <property type="entry name" value="METHYLTRANSFERASE"/>
    <property type="match status" value="1"/>
</dbReference>
<gene>
    <name evidence="2" type="ORF">A7K69_08575</name>
</gene>
<dbReference type="SUPFAM" id="SSF53335">
    <property type="entry name" value="S-adenosyl-L-methionine-dependent methyltransferases"/>
    <property type="match status" value="1"/>
</dbReference>